<name>A0ABX3H3E1_PAEBO</name>
<dbReference type="Pfam" id="PF08818">
    <property type="entry name" value="DUF1801"/>
    <property type="match status" value="1"/>
</dbReference>
<dbReference type="EMBL" id="MPTB01000036">
    <property type="protein sequence ID" value="OMD43238.1"/>
    <property type="molecule type" value="Genomic_DNA"/>
</dbReference>
<proteinExistence type="predicted"/>
<dbReference type="SUPFAM" id="SSF159888">
    <property type="entry name" value="YdhG-like"/>
    <property type="match status" value="1"/>
</dbReference>
<accession>A0ABX3H3E1</accession>
<organism evidence="2 3">
    <name type="scientific">Paenibacillus borealis</name>
    <dbReference type="NCBI Taxonomy" id="160799"/>
    <lineage>
        <taxon>Bacteria</taxon>
        <taxon>Bacillati</taxon>
        <taxon>Bacillota</taxon>
        <taxon>Bacilli</taxon>
        <taxon>Bacillales</taxon>
        <taxon>Paenibacillaceae</taxon>
        <taxon>Paenibacillus</taxon>
    </lineage>
</organism>
<dbReference type="RefSeq" id="WP_076113134.1">
    <property type="nucleotide sequence ID" value="NZ_MPTB01000036.1"/>
</dbReference>
<evidence type="ECO:0000313" key="2">
    <source>
        <dbReference type="EMBL" id="OMD43238.1"/>
    </source>
</evidence>
<dbReference type="InterPro" id="IPR014922">
    <property type="entry name" value="YdhG-like"/>
</dbReference>
<protein>
    <recommendedName>
        <fullName evidence="1">YdhG-like domain-containing protein</fullName>
    </recommendedName>
</protein>
<evidence type="ECO:0000259" key="1">
    <source>
        <dbReference type="Pfam" id="PF08818"/>
    </source>
</evidence>
<feature type="domain" description="YdhG-like" evidence="1">
    <location>
        <begin position="19"/>
        <end position="135"/>
    </location>
</feature>
<keyword evidence="3" id="KW-1185">Reference proteome</keyword>
<gene>
    <name evidence="2" type="ORF">BSK56_24380</name>
</gene>
<dbReference type="Gene3D" id="3.90.1150.200">
    <property type="match status" value="1"/>
</dbReference>
<sequence>MKYESESPENYISQLPEDRQEAIAQLRSTIKGNLPSGFEETMSYGMITYVVPHHLYAPGYHVNAEQPLPFISIASQKNFIALYHMGVYMHPELLAWFREEYPKRVQTKLDMGKSCIRFKKKNNIPYGLIAELSRKIAVQEYIEIYERETEKIRKK</sequence>
<comment type="caution">
    <text evidence="2">The sequence shown here is derived from an EMBL/GenBank/DDBJ whole genome shotgun (WGS) entry which is preliminary data.</text>
</comment>
<reference evidence="2 3" key="1">
    <citation type="submission" date="2016-10" db="EMBL/GenBank/DDBJ databases">
        <title>Paenibacillus species isolates.</title>
        <authorList>
            <person name="Beno S.M."/>
        </authorList>
    </citation>
    <scope>NUCLEOTIDE SEQUENCE [LARGE SCALE GENOMIC DNA]</scope>
    <source>
        <strain evidence="2 3">FSL H7-0744</strain>
    </source>
</reference>
<dbReference type="Proteomes" id="UP000187412">
    <property type="component" value="Unassembled WGS sequence"/>
</dbReference>
<evidence type="ECO:0000313" key="3">
    <source>
        <dbReference type="Proteomes" id="UP000187412"/>
    </source>
</evidence>